<dbReference type="NCBIfam" id="TIGR01417">
    <property type="entry name" value="PTS_I_fam"/>
    <property type="match status" value="1"/>
</dbReference>
<keyword evidence="13 16" id="KW-0418">Kinase</keyword>
<dbReference type="PANTHER" id="PTHR46244">
    <property type="entry name" value="PHOSPHOENOLPYRUVATE-PROTEIN PHOSPHOTRANSFERASE"/>
    <property type="match status" value="1"/>
</dbReference>
<keyword evidence="11 16" id="KW-0598">Phosphotransferase system</keyword>
<protein>
    <recommendedName>
        <fullName evidence="6 16">Phosphoenolpyruvate-protein phosphotransferase</fullName>
        <ecNumber evidence="5 16">2.7.3.9</ecNumber>
    </recommendedName>
    <alternativeName>
        <fullName evidence="15 16">Phosphotransferase system, enzyme I</fullName>
    </alternativeName>
</protein>
<dbReference type="PRINTS" id="PR00107">
    <property type="entry name" value="PHOSPHOCPHPR"/>
</dbReference>
<dbReference type="InterPro" id="IPR050499">
    <property type="entry name" value="PEP-utilizing_PTS_enzyme"/>
</dbReference>
<evidence type="ECO:0000256" key="11">
    <source>
        <dbReference type="ARBA" id="ARBA00022683"/>
    </source>
</evidence>
<evidence type="ECO:0000256" key="14">
    <source>
        <dbReference type="ARBA" id="ARBA00022842"/>
    </source>
</evidence>
<comment type="similarity">
    <text evidence="4 16">Belongs to the PEP-utilizing enzyme family.</text>
</comment>
<dbReference type="PIRSF" id="PIRSF000732">
    <property type="entry name" value="PTS_enzyme_I"/>
    <property type="match status" value="1"/>
</dbReference>
<dbReference type="PROSITE" id="PS51350">
    <property type="entry name" value="PTS_HPR_DOM"/>
    <property type="match status" value="1"/>
</dbReference>
<dbReference type="InterPro" id="IPR036637">
    <property type="entry name" value="Phosphohistidine_dom_sf"/>
</dbReference>
<dbReference type="AlphaFoldDB" id="A0A963Z206"/>
<reference evidence="21 22" key="1">
    <citation type="journal article" date="2021" name="Microorganisms">
        <title>Acidisoma silvae sp. nov. and Acidisomacellulosilytica sp. nov., Two Acidophilic Bacteria Isolated from Decaying Wood, Hydrolyzing Cellulose and Producing Poly-3-hydroxybutyrate.</title>
        <authorList>
            <person name="Mieszkin S."/>
            <person name="Pouder E."/>
            <person name="Uroz S."/>
            <person name="Simon-Colin C."/>
            <person name="Alain K."/>
        </authorList>
    </citation>
    <scope>NUCLEOTIDE SEQUENCE [LARGE SCALE GENOMIC DNA]</scope>
    <source>
        <strain evidence="21 22">HW T5.17</strain>
    </source>
</reference>
<dbReference type="NCBIfam" id="TIGR01003">
    <property type="entry name" value="PTS_HPr_family"/>
    <property type="match status" value="1"/>
</dbReference>
<keyword evidence="12 16" id="KW-0479">Metal-binding</keyword>
<evidence type="ECO:0000256" key="6">
    <source>
        <dbReference type="ARBA" id="ARBA00016544"/>
    </source>
</evidence>
<dbReference type="GO" id="GO:0046872">
    <property type="term" value="F:metal ion binding"/>
    <property type="evidence" value="ECO:0007669"/>
    <property type="project" value="UniProtKB-KW"/>
</dbReference>
<name>A0A963Z206_9PROT</name>
<dbReference type="EMBL" id="JAESVA010000004">
    <property type="protein sequence ID" value="MCB8881383.1"/>
    <property type="molecule type" value="Genomic_DNA"/>
</dbReference>
<keyword evidence="10 16" id="KW-0808">Transferase</keyword>
<dbReference type="Proteomes" id="UP000721844">
    <property type="component" value="Unassembled WGS sequence"/>
</dbReference>
<dbReference type="GO" id="GO:0008965">
    <property type="term" value="F:phosphoenolpyruvate-protein phosphotransferase activity"/>
    <property type="evidence" value="ECO:0007669"/>
    <property type="project" value="UniProtKB-EC"/>
</dbReference>
<comment type="cofactor">
    <cofactor evidence="2 16 19">
        <name>Mg(2+)</name>
        <dbReference type="ChEBI" id="CHEBI:18420"/>
    </cofactor>
</comment>
<dbReference type="Gene3D" id="1.10.274.10">
    <property type="entry name" value="PtsI, HPr-binding domain"/>
    <property type="match status" value="1"/>
</dbReference>
<evidence type="ECO:0000259" key="20">
    <source>
        <dbReference type="PROSITE" id="PS51350"/>
    </source>
</evidence>
<dbReference type="InterPro" id="IPR035895">
    <property type="entry name" value="HPr-like_sf"/>
</dbReference>
<feature type="binding site" evidence="19">
    <location>
        <position position="534"/>
    </location>
    <ligand>
        <name>Mg(2+)</name>
        <dbReference type="ChEBI" id="CHEBI:18420"/>
    </ligand>
</feature>
<evidence type="ECO:0000256" key="8">
    <source>
        <dbReference type="ARBA" id="ARBA00022490"/>
    </source>
</evidence>
<evidence type="ECO:0000256" key="1">
    <source>
        <dbReference type="ARBA" id="ARBA00000683"/>
    </source>
</evidence>
<keyword evidence="9 16" id="KW-0762">Sugar transport</keyword>
<dbReference type="InterPro" id="IPR008731">
    <property type="entry name" value="PTS_EIN"/>
</dbReference>
<proteinExistence type="inferred from homology"/>
<dbReference type="InterPro" id="IPR015813">
    <property type="entry name" value="Pyrv/PenolPyrv_kinase-like_dom"/>
</dbReference>
<dbReference type="Pfam" id="PF00381">
    <property type="entry name" value="PTS-HPr"/>
    <property type="match status" value="1"/>
</dbReference>
<dbReference type="Pfam" id="PF02896">
    <property type="entry name" value="PEP-utilizers_C"/>
    <property type="match status" value="1"/>
</dbReference>
<dbReference type="InterPro" id="IPR036618">
    <property type="entry name" value="PtsI_HPr-bd_sf"/>
</dbReference>
<feature type="binding site" evidence="19">
    <location>
        <position position="558"/>
    </location>
    <ligand>
        <name>Mg(2+)</name>
        <dbReference type="ChEBI" id="CHEBI:18420"/>
    </ligand>
</feature>
<comment type="caution">
    <text evidence="21">The sequence shown here is derived from an EMBL/GenBank/DDBJ whole genome shotgun (WGS) entry which is preliminary data.</text>
</comment>
<dbReference type="PROSITE" id="PS00369">
    <property type="entry name" value="PTS_HPR_HIS"/>
    <property type="match status" value="1"/>
</dbReference>
<dbReference type="SUPFAM" id="SSF47831">
    <property type="entry name" value="Enzyme I of the PEP:sugar phosphotransferase system HPr-binding (sub)domain"/>
    <property type="match status" value="1"/>
</dbReference>
<keyword evidence="14 16" id="KW-0460">Magnesium</keyword>
<dbReference type="CDD" id="cd00367">
    <property type="entry name" value="PTS-HPr_like"/>
    <property type="match status" value="1"/>
</dbReference>
<feature type="binding site" evidence="18">
    <location>
        <position position="400"/>
    </location>
    <ligand>
        <name>phosphoenolpyruvate</name>
        <dbReference type="ChEBI" id="CHEBI:58702"/>
    </ligand>
</feature>
<feature type="binding site" evidence="18">
    <location>
        <position position="436"/>
    </location>
    <ligand>
        <name>phosphoenolpyruvate</name>
        <dbReference type="ChEBI" id="CHEBI:58702"/>
    </ligand>
</feature>
<dbReference type="SUPFAM" id="SSF55594">
    <property type="entry name" value="HPr-like"/>
    <property type="match status" value="1"/>
</dbReference>
<feature type="domain" description="HPr" evidence="20">
    <location>
        <begin position="2"/>
        <end position="91"/>
    </location>
</feature>
<evidence type="ECO:0000256" key="3">
    <source>
        <dbReference type="ARBA" id="ARBA00004496"/>
    </source>
</evidence>
<evidence type="ECO:0000256" key="16">
    <source>
        <dbReference type="PIRNR" id="PIRNR000732"/>
    </source>
</evidence>
<comment type="subcellular location">
    <subcellularLocation>
        <location evidence="3 16">Cytoplasm</location>
    </subcellularLocation>
</comment>
<dbReference type="RefSeq" id="WP_227308054.1">
    <property type="nucleotide sequence ID" value="NZ_JAESVA010000004.1"/>
</dbReference>
<dbReference type="GO" id="GO:0005737">
    <property type="term" value="C:cytoplasm"/>
    <property type="evidence" value="ECO:0007669"/>
    <property type="project" value="UniProtKB-SubCell"/>
</dbReference>
<dbReference type="Pfam" id="PF05524">
    <property type="entry name" value="PEP-utilisers_N"/>
    <property type="match status" value="1"/>
</dbReference>
<evidence type="ECO:0000256" key="12">
    <source>
        <dbReference type="ARBA" id="ARBA00022723"/>
    </source>
</evidence>
<dbReference type="SUPFAM" id="SSF52009">
    <property type="entry name" value="Phosphohistidine domain"/>
    <property type="match status" value="1"/>
</dbReference>
<comment type="catalytic activity">
    <reaction evidence="1 16">
        <text>L-histidyl-[protein] + phosphoenolpyruvate = N(pros)-phospho-L-histidyl-[protein] + pyruvate</text>
        <dbReference type="Rhea" id="RHEA:23880"/>
        <dbReference type="Rhea" id="RHEA-COMP:9745"/>
        <dbReference type="Rhea" id="RHEA-COMP:9746"/>
        <dbReference type="ChEBI" id="CHEBI:15361"/>
        <dbReference type="ChEBI" id="CHEBI:29979"/>
        <dbReference type="ChEBI" id="CHEBI:58702"/>
        <dbReference type="ChEBI" id="CHEBI:64837"/>
        <dbReference type="EC" id="2.7.3.9"/>
    </reaction>
</comment>
<gene>
    <name evidence="21" type="primary">ptsP</name>
    <name evidence="21" type="ORF">ACELLULO517_14130</name>
</gene>
<keyword evidence="7 16" id="KW-0813">Transport</keyword>
<accession>A0A963Z206</accession>
<feature type="binding site" evidence="18">
    <location>
        <position position="568"/>
    </location>
    <ligand>
        <name>phosphoenolpyruvate</name>
        <dbReference type="ChEBI" id="CHEBI:58702"/>
    </ligand>
</feature>
<dbReference type="InterPro" id="IPR008279">
    <property type="entry name" value="PEP-util_enz_mobile_dom"/>
</dbReference>
<evidence type="ECO:0000256" key="19">
    <source>
        <dbReference type="PIRSR" id="PIRSR000732-3"/>
    </source>
</evidence>
<keyword evidence="8 16" id="KW-0963">Cytoplasm</keyword>
<evidence type="ECO:0000313" key="22">
    <source>
        <dbReference type="Proteomes" id="UP000721844"/>
    </source>
</evidence>
<feature type="active site" description="Tele-phosphohistidine intermediate" evidence="17">
    <location>
        <position position="293"/>
    </location>
</feature>
<evidence type="ECO:0000256" key="2">
    <source>
        <dbReference type="ARBA" id="ARBA00001946"/>
    </source>
</evidence>
<evidence type="ECO:0000313" key="21">
    <source>
        <dbReference type="EMBL" id="MCB8881383.1"/>
    </source>
</evidence>
<evidence type="ECO:0000256" key="18">
    <source>
        <dbReference type="PIRSR" id="PIRSR000732-2"/>
    </source>
</evidence>
<dbReference type="InterPro" id="IPR001020">
    <property type="entry name" value="PTS_HPr_His_P_site"/>
</dbReference>
<dbReference type="InterPro" id="IPR040442">
    <property type="entry name" value="Pyrv_kinase-like_dom_sf"/>
</dbReference>
<dbReference type="Gene3D" id="3.20.20.60">
    <property type="entry name" value="Phosphoenolpyruvate-binding domains"/>
    <property type="match status" value="1"/>
</dbReference>
<evidence type="ECO:0000256" key="7">
    <source>
        <dbReference type="ARBA" id="ARBA00022448"/>
    </source>
</evidence>
<dbReference type="PRINTS" id="PR01736">
    <property type="entry name" value="PHPHTRNFRASE"/>
</dbReference>
<organism evidence="21 22">
    <name type="scientific">Acidisoma cellulosilyticum</name>
    <dbReference type="NCBI Taxonomy" id="2802395"/>
    <lineage>
        <taxon>Bacteria</taxon>
        <taxon>Pseudomonadati</taxon>
        <taxon>Pseudomonadota</taxon>
        <taxon>Alphaproteobacteria</taxon>
        <taxon>Acetobacterales</taxon>
        <taxon>Acidocellaceae</taxon>
        <taxon>Acidisoma</taxon>
    </lineage>
</organism>
<dbReference type="Gene3D" id="3.50.30.10">
    <property type="entry name" value="Phosphohistidine domain"/>
    <property type="match status" value="1"/>
</dbReference>
<comment type="function">
    <text evidence="16">General (non sugar-specific) component of the phosphoenolpyruvate-dependent sugar phosphotransferase system (sugar PTS). This major carbohydrate active-transport system catalyzes the phosphorylation of incoming sugar substrates concomitantly with their translocation across the cell membrane. Enzyme I transfers the phosphoryl group from phosphoenolpyruvate (PEP) to the phosphoryl carrier protein (HPr).</text>
</comment>
<evidence type="ECO:0000256" key="10">
    <source>
        <dbReference type="ARBA" id="ARBA00022679"/>
    </source>
</evidence>
<sequence length="645" mass="68257">MYLEQRVVVNVPEGLHARPASQFVRLARGFEASIQIERQGKRADAKSSVRLMLLGVKERDEITLHADGDDATEALQCLSAFVSDTSPAAAPSALPPAADPSSPALTALGEYSGTPASDGIALGAAFHFFPADISAPALVSGGIDYAAELQRYEAAVQVTVDRLSAKRQRSDSEAEAIVQALIDVAADPAFHEEIAQHLQGGMDAVNATMRAGRDIAERFEVAADPYLRARAEDIRSVARNVALALQGQTEPLLADIPPGSVILADELGAWELSTIDLSHIAGLVFRAGTPLSHAAIIARSHGIPAVIGCNASVEALKAARRVGLDGKTGTVVLDPTDAVAAPLLAHLSRDLAEKAALAAYRLVAPKTKDGRPVLVAANIGGERDIGPALQAGAQGVGLFRTEFLFMEARHLPSEDDQEAVYRRVLQAFAPHHVVVRTLDIGGDKPVAGIEFPKEENPFLGWRGVRMCLDRPDVFKPQIRALLRAATQGSLKVMIPMIADIGELRAVQAIVRDCAAELAAEGKPHGKFDLGIMIETPAAAWMADELAQEAAFFSIGTNDLTQYIMAADRTNPKVASLNRADHPAVLRAIAHICAAAKTAGIPVAICGEAAANLDLTKTFIDLGLDELSMSPAAILRAKKHITEIGL</sequence>
<dbReference type="InterPro" id="IPR024692">
    <property type="entry name" value="PTS_EI"/>
</dbReference>
<evidence type="ECO:0000256" key="9">
    <source>
        <dbReference type="ARBA" id="ARBA00022597"/>
    </source>
</evidence>
<dbReference type="GO" id="GO:0009401">
    <property type="term" value="P:phosphoenolpyruvate-dependent sugar phosphotransferase system"/>
    <property type="evidence" value="ECO:0007669"/>
    <property type="project" value="UniProtKB-KW"/>
</dbReference>
<dbReference type="GO" id="GO:0016301">
    <property type="term" value="F:kinase activity"/>
    <property type="evidence" value="ECO:0007669"/>
    <property type="project" value="UniProtKB-KW"/>
</dbReference>
<keyword evidence="22" id="KW-1185">Reference proteome</keyword>
<dbReference type="Pfam" id="PF00391">
    <property type="entry name" value="PEP-utilizers"/>
    <property type="match status" value="1"/>
</dbReference>
<dbReference type="InterPro" id="IPR006318">
    <property type="entry name" value="PTS_EI-like"/>
</dbReference>
<dbReference type="EC" id="2.7.3.9" evidence="5 16"/>
<dbReference type="Gene3D" id="3.30.1340.10">
    <property type="entry name" value="HPr-like"/>
    <property type="match status" value="1"/>
</dbReference>
<dbReference type="SUPFAM" id="SSF51621">
    <property type="entry name" value="Phosphoenolpyruvate/pyruvate domain"/>
    <property type="match status" value="1"/>
</dbReference>
<feature type="binding site" evidence="18">
    <location>
        <begin position="557"/>
        <end position="558"/>
    </location>
    <ligand>
        <name>phosphoenolpyruvate</name>
        <dbReference type="ChEBI" id="CHEBI:58702"/>
    </ligand>
</feature>
<feature type="active site" description="Proton donor" evidence="17">
    <location>
        <position position="605"/>
    </location>
</feature>
<evidence type="ECO:0000256" key="4">
    <source>
        <dbReference type="ARBA" id="ARBA00007837"/>
    </source>
</evidence>
<evidence type="ECO:0000256" key="5">
    <source>
        <dbReference type="ARBA" id="ARBA00012232"/>
    </source>
</evidence>
<dbReference type="InterPro" id="IPR000032">
    <property type="entry name" value="HPr-like"/>
</dbReference>
<dbReference type="InterPro" id="IPR000121">
    <property type="entry name" value="PEP_util_C"/>
</dbReference>
<dbReference type="PANTHER" id="PTHR46244:SF6">
    <property type="entry name" value="PHOSPHOENOLPYRUVATE-PROTEIN PHOSPHOTRANSFERASE"/>
    <property type="match status" value="1"/>
</dbReference>
<evidence type="ECO:0000256" key="17">
    <source>
        <dbReference type="PIRSR" id="PIRSR000732-1"/>
    </source>
</evidence>
<evidence type="ECO:0000256" key="15">
    <source>
        <dbReference type="ARBA" id="ARBA00033235"/>
    </source>
</evidence>
<evidence type="ECO:0000256" key="13">
    <source>
        <dbReference type="ARBA" id="ARBA00022777"/>
    </source>
</evidence>